<dbReference type="RefSeq" id="XP_065659191.1">
    <property type="nucleotide sequence ID" value="XM_065803119.1"/>
</dbReference>
<feature type="repeat" description="TPR" evidence="2">
    <location>
        <begin position="1384"/>
        <end position="1417"/>
    </location>
</feature>
<dbReference type="PROSITE" id="PS50088">
    <property type="entry name" value="ANK_REPEAT"/>
    <property type="match status" value="1"/>
</dbReference>
<dbReference type="InterPro" id="IPR036770">
    <property type="entry name" value="Ankyrin_rpt-contain_sf"/>
</dbReference>
<keyword evidence="3" id="KW-1185">Reference proteome</keyword>
<feature type="repeat" description="TPR" evidence="2">
    <location>
        <begin position="1211"/>
        <end position="1244"/>
    </location>
</feature>
<dbReference type="PANTHER" id="PTHR19959:SF119">
    <property type="entry name" value="FUNGAL LIPASE-LIKE DOMAIN-CONTAINING PROTEIN"/>
    <property type="match status" value="1"/>
</dbReference>
<protein>
    <submittedName>
        <fullName evidence="4">Uncharacterized protein LOC105846068 isoform X2</fullName>
    </submittedName>
</protein>
<keyword evidence="1" id="KW-0040">ANK repeat</keyword>
<dbReference type="Gene3D" id="1.25.40.10">
    <property type="entry name" value="Tetratricopeptide repeat domain"/>
    <property type="match status" value="5"/>
</dbReference>
<dbReference type="PROSITE" id="PS50005">
    <property type="entry name" value="TPR"/>
    <property type="match status" value="5"/>
</dbReference>
<reference evidence="4" key="1">
    <citation type="submission" date="2025-08" db="UniProtKB">
        <authorList>
            <consortium name="RefSeq"/>
        </authorList>
    </citation>
    <scope>IDENTIFICATION</scope>
</reference>
<dbReference type="InterPro" id="IPR019734">
    <property type="entry name" value="TPR_rpt"/>
</dbReference>
<accession>A0ABM4CC00</accession>
<dbReference type="Pfam" id="PF13374">
    <property type="entry name" value="TPR_10"/>
    <property type="match status" value="1"/>
</dbReference>
<dbReference type="Pfam" id="PF12796">
    <property type="entry name" value="Ank_2"/>
    <property type="match status" value="1"/>
</dbReference>
<dbReference type="GeneID" id="105846068"/>
<sequence length="1860" mass="214579">MSKSCRLNLQYPYNKENIDSYVNNIIKYQLGGFKKIEDATEYKFLLNNKFVVGSDSYYVLYSGAVDSACKLPLDFFFDKSKQPAPEKRDDRKDVFDELLPVLLLEKSCKVKVLFPFNVTNIHWLTGEIVIDKNGDNVSLVLYAHNPYGGGQLSKENFSILKTTLLKIIEKSGLQVTSITSLLSPFTNARQTMADETSSGIIVADELVKRITNSSLNTSAPYPQGAEQLRLSQLTFLQKNLGEENLNYQLFKQQVTLKEVHLNENSYIESLDYVARPPLERRLIIGEVRKKVEQVVSSEESNIVKINLLKKLEKEHYKPLVQQLAYKNSLEELKDLLIVFKDLGYLTINLGELSGELIYYTEAAIFYHYIITILDEKLNEKLISTKDKNEFTKQEELNPLKQLTHLQLLIFSTIGGDQEKMPVVQEETKTNKDLLLVLRNKIDEGMQKVEYYRQQVKFESQEGKVKYQELYVSTARALFEETASEMKKFLAKLYYDSEQQMAIVPPCKYALLGLGSMALKQMTPYSDLEFAILTQNEDYKHSIDPKVRDYFKNLSYLVNFKMINLGESIIPTSKYDLDMAHLVHVAVNFDLGGKTPLGRIDKPYELIKTVEWMMYYVRDEGDKASHRDKNLPYILENVCYVHGDVELVKTYKAKVTEYLHSKNEDDPQGRLNCEVRAIKLLEEGAVEFNYLQQVSSLKPKEFSFKSDLDKLQPKLVDTEGKLFDVKQEIYRLPDRMVYNLGLYYGIEGDSCWDTVDKLAEQGIINLEAASNLKNAVTFATTLRLKTYFHHKAQKDDMAIYPEPAKTQSELKEQAQQIFHLSKEDLEEEGGLFQYFYTAIPLYEMLEKFCINYSKKKLEQDKKNSFFMGYTFYDNGYAIKGLICYRLVNYKTAEIYLEKWLSLQENQFNVLTNEQHLIRVYVLKRTLQKIYIEFGNKRLAVIHLKDCLKISELICNKNLYRDVLVNLGDLYKFSKKYDKAISYYNKSLEFTEHEEDRAGIFNNMGIVYHDIKEFDKAIELHLKSLNIFKLHCPNSMNLGVAITYINLANCYNGKKEYKESISYYNKTFKIIKNLFKGEPHFITIDLLNNMGVIHNNLGQFDEAVECFTKSLKIQRIIHKDEPSPAVSDCLFNLGNTHKNMQKFDQAIEYFNESLKILKVIHKNYPFPPIRDCLFNLALTYKKIQKLGEVIKCLSECLEIERIIDKNKPTQDLTNCLMELGIAYYESEKFDEAIKYLNECVEIRKYNEIDTKSINMAQTLNYLGLSHYNKGNYNSSLKFLEESLKVVKFIYNCQAHEDIIKILINIANCHAKSSEYTSAINFYNESLKMIKLIPNDKPCYEMSNALKGLGNICAIKKNFKEARKYYDQCFQLLKSICSNKTSLKEVFDSVKQLGNAYMHIIEYDKAIECFQEGLKVRKLVESKESDIEVANILSAIGIAYYHKKNYDESISYGIRCLEMRQCIYTDKSPLDISNIYMNLLLSYSATQNYEKAIECCVHTLRIMSNFPHCFVSNAYCKEVHILTMQSIMSFIKKNSLDHEIILELIMTYQGFNFANYKAFNQFIFYKLIQKGLTDLVKLQCWFKLALILTPKEDQKMIQLINDDMLKLKSVNETSFKLWLAVAEGNTNKVKELINAGIDLDNIPLFMNTTPLIQAVIKENIDMILTLTLGNVDINKPNNTQDQITPLYYSLGVNGQPTNTKMVDLLLSKGADANKPMFNGDTPMHMTHYSGHKEAMKLLLQNGASINPQNAEGRTPLHCLLGSRDVNTATKLEIVQEFLAMYDLTIKDQNGKSVTNYAQEYCPEALPLFDNNVQLIEHVIDSIDSSTPNHKVSTNMSRNDNTNINKNFFENALSATNPDLSLNH</sequence>
<dbReference type="Pfam" id="PF13181">
    <property type="entry name" value="TPR_8"/>
    <property type="match status" value="2"/>
</dbReference>
<evidence type="ECO:0000256" key="1">
    <source>
        <dbReference type="PROSITE-ProRule" id="PRU00023"/>
    </source>
</evidence>
<dbReference type="PANTHER" id="PTHR19959">
    <property type="entry name" value="KINESIN LIGHT CHAIN"/>
    <property type="match status" value="1"/>
</dbReference>
<feature type="repeat" description="TPR" evidence="2">
    <location>
        <begin position="1082"/>
        <end position="1115"/>
    </location>
</feature>
<dbReference type="PROSITE" id="PS50297">
    <property type="entry name" value="ANK_REP_REGION"/>
    <property type="match status" value="1"/>
</dbReference>
<dbReference type="InterPro" id="IPR002110">
    <property type="entry name" value="Ankyrin_rpt"/>
</dbReference>
<dbReference type="SUPFAM" id="SSF48452">
    <property type="entry name" value="TPR-like"/>
    <property type="match status" value="4"/>
</dbReference>
<dbReference type="Pfam" id="PF13424">
    <property type="entry name" value="TPR_12"/>
    <property type="match status" value="3"/>
</dbReference>
<feature type="repeat" description="ANK" evidence="1">
    <location>
        <begin position="1715"/>
        <end position="1747"/>
    </location>
</feature>
<evidence type="ECO:0000256" key="2">
    <source>
        <dbReference type="PROSITE-ProRule" id="PRU00339"/>
    </source>
</evidence>
<evidence type="ECO:0000313" key="3">
    <source>
        <dbReference type="Proteomes" id="UP001652625"/>
    </source>
</evidence>
<evidence type="ECO:0000313" key="4">
    <source>
        <dbReference type="RefSeq" id="XP_065659191.1"/>
    </source>
</evidence>
<proteinExistence type="predicted"/>
<dbReference type="SUPFAM" id="SSF48403">
    <property type="entry name" value="Ankyrin repeat"/>
    <property type="match status" value="1"/>
</dbReference>
<dbReference type="SMART" id="SM00028">
    <property type="entry name" value="TPR"/>
    <property type="match status" value="14"/>
</dbReference>
<feature type="repeat" description="TPR" evidence="2">
    <location>
        <begin position="959"/>
        <end position="992"/>
    </location>
</feature>
<dbReference type="Proteomes" id="UP001652625">
    <property type="component" value="Chromosome 08"/>
</dbReference>
<dbReference type="Gene3D" id="1.25.40.20">
    <property type="entry name" value="Ankyrin repeat-containing domain"/>
    <property type="match status" value="2"/>
</dbReference>
<dbReference type="SMART" id="SM00248">
    <property type="entry name" value="ANK"/>
    <property type="match status" value="5"/>
</dbReference>
<dbReference type="InterPro" id="IPR011990">
    <property type="entry name" value="TPR-like_helical_dom_sf"/>
</dbReference>
<gene>
    <name evidence="4" type="primary">LOC105846068</name>
</gene>
<feature type="repeat" description="TPR" evidence="2">
    <location>
        <begin position="1125"/>
        <end position="1158"/>
    </location>
</feature>
<organism evidence="3 4">
    <name type="scientific">Hydra vulgaris</name>
    <name type="common">Hydra</name>
    <name type="synonym">Hydra attenuata</name>
    <dbReference type="NCBI Taxonomy" id="6087"/>
    <lineage>
        <taxon>Eukaryota</taxon>
        <taxon>Metazoa</taxon>
        <taxon>Cnidaria</taxon>
        <taxon>Hydrozoa</taxon>
        <taxon>Hydroidolina</taxon>
        <taxon>Anthoathecata</taxon>
        <taxon>Aplanulata</taxon>
        <taxon>Hydridae</taxon>
        <taxon>Hydra</taxon>
    </lineage>
</organism>
<keyword evidence="2" id="KW-0802">TPR repeat</keyword>
<name>A0ABM4CC00_HYDVU</name>